<dbReference type="EMBL" id="JANTQA010000076">
    <property type="protein sequence ID" value="KAJ3423417.1"/>
    <property type="molecule type" value="Genomic_DNA"/>
</dbReference>
<dbReference type="AlphaFoldDB" id="A0AAV7Y0N4"/>
<accession>A0AAV7Y0N4</accession>
<sequence>MDKTIKKNLLSYLHFSSDELYQFFPPIFYCQNKKWVAKQILEKEIKNKEELIFSKWSLLSLPKTCELTEVEIEMREDIFEYEPPQENETAWYPNYAAKELFGYYSGSLLAQDELQVLEHPILGSLRDCLTEVSKTVDNSEPTTGQGSQSTPVLIMNAERRCHLSVEPNVKEGRPQGIYGNRFARASKEVVKRALTILDPPTFSNIYAIEAPKYGSGNYTLSQIYNLFGQCYTVYTAAKIQSTMPKLKNNSQIRFNDKEDFNFLDKEETIELNPREQTVTIHLGHWGSGAYGGNKVMITIIQLLASYTAGVDKIVYHTFDHIGTRAFKIGLKKFQNLIEKHAEENQISISSFMFAIENLKLKWGHSDGN</sequence>
<organism evidence="2 3">
    <name type="scientific">Anaeramoeba flamelloides</name>
    <dbReference type="NCBI Taxonomy" id="1746091"/>
    <lineage>
        <taxon>Eukaryota</taxon>
        <taxon>Metamonada</taxon>
        <taxon>Anaeramoebidae</taxon>
        <taxon>Anaeramoeba</taxon>
    </lineage>
</organism>
<gene>
    <name evidence="2" type="ORF">M0812_29946</name>
</gene>
<dbReference type="Pfam" id="PF05028">
    <property type="entry name" value="PARG_cat_C"/>
    <property type="match status" value="1"/>
</dbReference>
<dbReference type="Proteomes" id="UP001146793">
    <property type="component" value="Unassembled WGS sequence"/>
</dbReference>
<name>A0AAV7Y0N4_9EUKA</name>
<evidence type="ECO:0000259" key="1">
    <source>
        <dbReference type="Pfam" id="PF05028"/>
    </source>
</evidence>
<comment type="caution">
    <text evidence="2">The sequence shown here is derived from an EMBL/GenBank/DDBJ whole genome shotgun (WGS) entry which is preliminary data.</text>
</comment>
<dbReference type="InterPro" id="IPR046372">
    <property type="entry name" value="PARG_cat_C"/>
</dbReference>
<feature type="domain" description="PARG catalytic Macro" evidence="1">
    <location>
        <begin position="264"/>
        <end position="320"/>
    </location>
</feature>
<evidence type="ECO:0000313" key="3">
    <source>
        <dbReference type="Proteomes" id="UP001146793"/>
    </source>
</evidence>
<proteinExistence type="predicted"/>
<dbReference type="GO" id="GO:0004649">
    <property type="term" value="F:poly(ADP-ribose) glycohydrolase activity"/>
    <property type="evidence" value="ECO:0007669"/>
    <property type="project" value="InterPro"/>
</dbReference>
<reference evidence="2" key="1">
    <citation type="submission" date="2022-08" db="EMBL/GenBank/DDBJ databases">
        <title>Novel sulphate-reducing endosymbionts in the free-living metamonad Anaeramoeba.</title>
        <authorList>
            <person name="Jerlstrom-Hultqvist J."/>
            <person name="Cepicka I."/>
            <person name="Gallot-Lavallee L."/>
            <person name="Salas-Leiva D."/>
            <person name="Curtis B.A."/>
            <person name="Zahonova K."/>
            <person name="Pipaliya S."/>
            <person name="Dacks J."/>
            <person name="Roger A.J."/>
        </authorList>
    </citation>
    <scope>NUCLEOTIDE SEQUENCE</scope>
    <source>
        <strain evidence="2">Busselton2</strain>
    </source>
</reference>
<evidence type="ECO:0000313" key="2">
    <source>
        <dbReference type="EMBL" id="KAJ3423417.1"/>
    </source>
</evidence>
<protein>
    <submittedName>
        <fullName evidence="2">Poly adp-ribose glycohydrolase</fullName>
    </submittedName>
</protein>
<dbReference type="GO" id="GO:0006282">
    <property type="term" value="P:regulation of DNA repair"/>
    <property type="evidence" value="ECO:0007669"/>
    <property type="project" value="InterPro"/>
</dbReference>